<dbReference type="PANTHER" id="PTHR10146:SF14">
    <property type="entry name" value="PYRIDOXAL PHOSPHATE HOMEOSTASIS PROTEIN"/>
    <property type="match status" value="1"/>
</dbReference>
<dbReference type="PANTHER" id="PTHR10146">
    <property type="entry name" value="PROLINE SYNTHETASE CO-TRANSCRIBED BACTERIAL HOMOLOG PROTEIN"/>
    <property type="match status" value="1"/>
</dbReference>
<dbReference type="AlphaFoldDB" id="D4LBS0"/>
<accession>D4LBS0</accession>
<dbReference type="EMBL" id="FP929052">
    <property type="protein sequence ID" value="CBL17065.1"/>
    <property type="molecule type" value="Genomic_DNA"/>
</dbReference>
<evidence type="ECO:0000313" key="7">
    <source>
        <dbReference type="Proteomes" id="UP000007054"/>
    </source>
</evidence>
<dbReference type="CDD" id="cd00635">
    <property type="entry name" value="PLPDE_III_YBL036c_like"/>
    <property type="match status" value="1"/>
</dbReference>
<name>D4LBS0_RUMC1</name>
<dbReference type="InterPro" id="IPR029066">
    <property type="entry name" value="PLP-binding_barrel"/>
</dbReference>
<comment type="similarity">
    <text evidence="2 4">Belongs to the pyridoxal phosphate-binding protein YggS/PROSC family.</text>
</comment>
<evidence type="ECO:0000259" key="5">
    <source>
        <dbReference type="Pfam" id="PF01168"/>
    </source>
</evidence>
<proteinExistence type="inferred from homology"/>
<evidence type="ECO:0000256" key="1">
    <source>
        <dbReference type="ARBA" id="ARBA00022898"/>
    </source>
</evidence>
<evidence type="ECO:0000256" key="4">
    <source>
        <dbReference type="RuleBase" id="RU004514"/>
    </source>
</evidence>
<dbReference type="PIRSF" id="PIRSF004848">
    <property type="entry name" value="YBL036c_PLPDEIII"/>
    <property type="match status" value="1"/>
</dbReference>
<sequence length="229" mass="25708">MERSAEQVRENYKRITDRIGEAMAKYRKPEEQVQLMAVTKTVDPALVNVAVECGVRLLGENRVQEYESKKAQYDPRAQVQFIGQLQTNKVKYLIPEISMIQSVDSLHLANEVERIAARADKVQDILLEVNIGGEESKGGIPAEELHGLLEEAARKPHLHVCGLMTIPPKTDVEKYFFRMQKLFIDISAENMDNIDMHVLSMGMSGDYVEAIKYGSTLVRIGSALFGARG</sequence>
<dbReference type="GeneID" id="83155662"/>
<dbReference type="InterPro" id="IPR011078">
    <property type="entry name" value="PyrdxlP_homeostasis"/>
</dbReference>
<dbReference type="BioCyc" id="RCHA213810:RUM_RS04290-MONOMER"/>
<dbReference type="Pfam" id="PF01168">
    <property type="entry name" value="Ala_racemase_N"/>
    <property type="match status" value="1"/>
</dbReference>
<comment type="cofactor">
    <cofactor evidence="3">
        <name>pyridoxal 5'-phosphate</name>
        <dbReference type="ChEBI" id="CHEBI:597326"/>
    </cofactor>
</comment>
<keyword evidence="1 2" id="KW-0663">Pyridoxal phosphate</keyword>
<protein>
    <recommendedName>
        <fullName evidence="2">Pyridoxal phosphate homeostasis protein</fullName>
        <shortName evidence="2">PLP homeostasis protein</shortName>
    </recommendedName>
</protein>
<evidence type="ECO:0000256" key="3">
    <source>
        <dbReference type="PIRSR" id="PIRSR004848-1"/>
    </source>
</evidence>
<evidence type="ECO:0000313" key="6">
    <source>
        <dbReference type="EMBL" id="CBL17065.1"/>
    </source>
</evidence>
<dbReference type="InterPro" id="IPR001608">
    <property type="entry name" value="Ala_racemase_N"/>
</dbReference>
<gene>
    <name evidence="6" type="ordered locus">RUM_08890</name>
</gene>
<keyword evidence="7" id="KW-1185">Reference proteome</keyword>
<dbReference type="KEGG" id="rch:RUM_08890"/>
<dbReference type="PATRIC" id="fig|213810.4.peg.801"/>
<evidence type="ECO:0000256" key="2">
    <source>
        <dbReference type="HAMAP-Rule" id="MF_02087"/>
    </source>
</evidence>
<dbReference type="NCBIfam" id="TIGR00044">
    <property type="entry name" value="YggS family pyridoxal phosphate-dependent enzyme"/>
    <property type="match status" value="1"/>
</dbReference>
<dbReference type="HOGENOM" id="CLU_059988_1_0_9"/>
<feature type="modified residue" description="N6-(pyridoxal phosphate)lysine" evidence="2 3">
    <location>
        <position position="40"/>
    </location>
</feature>
<dbReference type="STRING" id="213810.RUM_08890"/>
<dbReference type="Gene3D" id="3.20.20.10">
    <property type="entry name" value="Alanine racemase"/>
    <property type="match status" value="1"/>
</dbReference>
<dbReference type="GO" id="GO:0030170">
    <property type="term" value="F:pyridoxal phosphate binding"/>
    <property type="evidence" value="ECO:0007669"/>
    <property type="project" value="UniProtKB-UniRule"/>
</dbReference>
<comment type="function">
    <text evidence="2">Pyridoxal 5'-phosphate (PLP)-binding protein, which is involved in PLP homeostasis.</text>
</comment>
<dbReference type="RefSeq" id="WP_015557972.1">
    <property type="nucleotide sequence ID" value="NC_021039.1"/>
</dbReference>
<reference evidence="6" key="2">
    <citation type="submission" date="2010-03" db="EMBL/GenBank/DDBJ databases">
        <authorList>
            <person name="Pajon A."/>
        </authorList>
    </citation>
    <scope>NUCLEOTIDE SEQUENCE</scope>
    <source>
        <strain evidence="6">Type strain: 18P13</strain>
    </source>
</reference>
<reference evidence="6" key="1">
    <citation type="submission" date="2010-03" db="EMBL/GenBank/DDBJ databases">
        <title>The genome sequence of Ruminococcus sp. 18P13.</title>
        <authorList>
            <consortium name="metaHIT consortium -- http://www.metahit.eu/"/>
            <person name="Pajon A."/>
            <person name="Turner K."/>
            <person name="Parkhill J."/>
            <person name="Bernalier A."/>
        </authorList>
    </citation>
    <scope>NUCLEOTIDE SEQUENCE [LARGE SCALE GENOMIC DNA]</scope>
    <source>
        <strain evidence="6">Type strain: 18P13</strain>
    </source>
</reference>
<dbReference type="SUPFAM" id="SSF51419">
    <property type="entry name" value="PLP-binding barrel"/>
    <property type="match status" value="1"/>
</dbReference>
<organism evidence="6 7">
    <name type="scientific">Ruminococcus champanellensis (strain DSM 18848 / JCM 17042 / KCTC 15320 / 18P13)</name>
    <dbReference type="NCBI Taxonomy" id="213810"/>
    <lineage>
        <taxon>Bacteria</taxon>
        <taxon>Bacillati</taxon>
        <taxon>Bacillota</taxon>
        <taxon>Clostridia</taxon>
        <taxon>Eubacteriales</taxon>
        <taxon>Oscillospiraceae</taxon>
        <taxon>Ruminococcus</taxon>
    </lineage>
</organism>
<dbReference type="Proteomes" id="UP000007054">
    <property type="component" value="Chromosome"/>
</dbReference>
<dbReference type="HAMAP" id="MF_02087">
    <property type="entry name" value="PLP_homeostasis"/>
    <property type="match status" value="1"/>
</dbReference>
<feature type="domain" description="Alanine racemase N-terminal" evidence="5">
    <location>
        <begin position="18"/>
        <end position="228"/>
    </location>
</feature>